<dbReference type="eggNOG" id="KOG4363">
    <property type="taxonomic scope" value="Eukaryota"/>
</dbReference>
<protein>
    <submittedName>
        <fullName evidence="10">Predicted protein</fullName>
    </submittedName>
</protein>
<sequence>MPRLAPARGLVDARPRAPRGARVVADATAMRPSPSPSSKTSSRISRKPRRSRASSSAPPTSSPKSSSSPPPTVLVGTGFVASPRGVGKSPGKPPPSPPPPREPPSTTSEYSSNDDLESRVVAREAVAMWAAAAVLGPLLDHQHSRFDVLHYADPDVLDFRAMIAAQLATHADVARWAARVSDHAIPNEKIASLLELVFARETGALESAWWVPLLFGGAGVVIGLGHTTLDGIRLTRAAKEDERFIAAASSTTKNGPDGDAAFAEEKRAFARRCPGAPRTSFEPSWPVVFAAISVFATQYAASGVLTTTTPPIPFPDLPSRAADAILFLWGLGAWAAFDNTKQGFAMATLTAVAGPATEIVLINAFHLYAYTSPDFFGIPAWIPWVYFCGSPAVGLLSRAVRRELRDANALPRPTVEIIPAAPAKKWTPPPRGDRVRGRRHGATAVEQPARGKMTVVLAPPETNKSGGGAAREGGAGPSGRDPITAAAAAHDLSARPAATAAPPSAPRGAPSSSSKNKKSRGIDTSAAAPPDATRTLREELAYVRNLQREVRDLRALRAKLEALREVAASAAPPVLPTIERRLTYLAPDGPYRDAVRQSLDDAILPAFEREVLPRLPEGVRRRVGARGPETAATRAERLERLRVVGEALRGVQGELEALRGRLAGEEVGAGDGDEE</sequence>
<feature type="compositionally biased region" description="Gly residues" evidence="8">
    <location>
        <begin position="465"/>
        <end position="477"/>
    </location>
</feature>
<feature type="compositionally biased region" description="Low complexity" evidence="8">
    <location>
        <begin position="53"/>
        <end position="67"/>
    </location>
</feature>
<organism evidence="11">
    <name type="scientific">Micromonas pusilla (strain CCMP1545)</name>
    <name type="common">Picoplanktonic green alga</name>
    <dbReference type="NCBI Taxonomy" id="564608"/>
    <lineage>
        <taxon>Eukaryota</taxon>
        <taxon>Viridiplantae</taxon>
        <taxon>Chlorophyta</taxon>
        <taxon>Mamiellophyceae</taxon>
        <taxon>Mamiellales</taxon>
        <taxon>Mamiellaceae</taxon>
        <taxon>Micromonas</taxon>
    </lineage>
</organism>
<feature type="transmembrane region" description="Helical" evidence="9">
    <location>
        <begin position="209"/>
        <end position="229"/>
    </location>
</feature>
<feature type="compositionally biased region" description="Pro residues" evidence="8">
    <location>
        <begin position="91"/>
        <end position="103"/>
    </location>
</feature>
<dbReference type="GeneID" id="9688556"/>
<dbReference type="Proteomes" id="UP000001876">
    <property type="component" value="Unassembled WGS sequence"/>
</dbReference>
<feature type="region of interest" description="Disordered" evidence="8">
    <location>
        <begin position="421"/>
        <end position="533"/>
    </location>
</feature>
<feature type="coiled-coil region" evidence="7">
    <location>
        <begin position="536"/>
        <end position="566"/>
    </location>
</feature>
<feature type="region of interest" description="Disordered" evidence="8">
    <location>
        <begin position="1"/>
        <end position="116"/>
    </location>
</feature>
<keyword evidence="7" id="KW-0175">Coiled coil</keyword>
<dbReference type="RefSeq" id="XP_003063116.1">
    <property type="nucleotide sequence ID" value="XM_003063070.1"/>
</dbReference>
<dbReference type="OrthoDB" id="205546at2759"/>
<dbReference type="PANTHER" id="PTHR36774:SF1">
    <property type="entry name" value="INSULIN-INDUCED PROTEIN"/>
    <property type="match status" value="1"/>
</dbReference>
<feature type="compositionally biased region" description="Low complexity" evidence="8">
    <location>
        <begin position="18"/>
        <end position="27"/>
    </location>
</feature>
<dbReference type="GO" id="GO:0005789">
    <property type="term" value="C:endoplasmic reticulum membrane"/>
    <property type="evidence" value="ECO:0007669"/>
    <property type="project" value="UniProtKB-SubCell"/>
</dbReference>
<evidence type="ECO:0000256" key="6">
    <source>
        <dbReference type="ARBA" id="ARBA00023136"/>
    </source>
</evidence>
<dbReference type="AlphaFoldDB" id="C1N570"/>
<evidence type="ECO:0000256" key="8">
    <source>
        <dbReference type="SAM" id="MobiDB-lite"/>
    </source>
</evidence>
<evidence type="ECO:0000313" key="10">
    <source>
        <dbReference type="EMBL" id="EEH53055.1"/>
    </source>
</evidence>
<evidence type="ECO:0000256" key="3">
    <source>
        <dbReference type="ARBA" id="ARBA00022692"/>
    </source>
</evidence>
<accession>C1N570</accession>
<proteinExistence type="inferred from homology"/>
<evidence type="ECO:0000313" key="11">
    <source>
        <dbReference type="Proteomes" id="UP000001876"/>
    </source>
</evidence>
<keyword evidence="11" id="KW-1185">Reference proteome</keyword>
<dbReference type="STRING" id="564608.C1N570"/>
<evidence type="ECO:0000256" key="2">
    <source>
        <dbReference type="ARBA" id="ARBA00007475"/>
    </source>
</evidence>
<dbReference type="InterPro" id="IPR025929">
    <property type="entry name" value="INSIG_fam"/>
</dbReference>
<name>C1N570_MICPC</name>
<evidence type="ECO:0000256" key="5">
    <source>
        <dbReference type="ARBA" id="ARBA00022989"/>
    </source>
</evidence>
<keyword evidence="4" id="KW-0256">Endoplasmic reticulum</keyword>
<gene>
    <name evidence="10" type="ORF">MICPUCDRAFT_52822</name>
</gene>
<comment type="subcellular location">
    <subcellularLocation>
        <location evidence="1">Endoplasmic reticulum membrane</location>
        <topology evidence="1">Multi-pass membrane protein</topology>
    </subcellularLocation>
</comment>
<feature type="transmembrane region" description="Helical" evidence="9">
    <location>
        <begin position="375"/>
        <end position="396"/>
    </location>
</feature>
<evidence type="ECO:0000256" key="9">
    <source>
        <dbReference type="SAM" id="Phobius"/>
    </source>
</evidence>
<reference evidence="10 11" key="1">
    <citation type="journal article" date="2009" name="Science">
        <title>Green evolution and dynamic adaptations revealed by genomes of the marine picoeukaryotes Micromonas.</title>
        <authorList>
            <person name="Worden A.Z."/>
            <person name="Lee J.H."/>
            <person name="Mock T."/>
            <person name="Rouze P."/>
            <person name="Simmons M.P."/>
            <person name="Aerts A.L."/>
            <person name="Allen A.E."/>
            <person name="Cuvelier M.L."/>
            <person name="Derelle E."/>
            <person name="Everett M.V."/>
            <person name="Foulon E."/>
            <person name="Grimwood J."/>
            <person name="Gundlach H."/>
            <person name="Henrissat B."/>
            <person name="Napoli C."/>
            <person name="McDonald S.M."/>
            <person name="Parker M.S."/>
            <person name="Rombauts S."/>
            <person name="Salamov A."/>
            <person name="Von Dassow P."/>
            <person name="Badger J.H."/>
            <person name="Coutinho P.M."/>
            <person name="Demir E."/>
            <person name="Dubchak I."/>
            <person name="Gentemann C."/>
            <person name="Eikrem W."/>
            <person name="Gready J.E."/>
            <person name="John U."/>
            <person name="Lanier W."/>
            <person name="Lindquist E.A."/>
            <person name="Lucas S."/>
            <person name="Mayer K.F."/>
            <person name="Moreau H."/>
            <person name="Not F."/>
            <person name="Otillar R."/>
            <person name="Panaud O."/>
            <person name="Pangilinan J."/>
            <person name="Paulsen I."/>
            <person name="Piegu B."/>
            <person name="Poliakov A."/>
            <person name="Robbens S."/>
            <person name="Schmutz J."/>
            <person name="Toulza E."/>
            <person name="Wyss T."/>
            <person name="Zelensky A."/>
            <person name="Zhou K."/>
            <person name="Armbrust E.V."/>
            <person name="Bhattacharya D."/>
            <person name="Goodenough U.W."/>
            <person name="Van de Peer Y."/>
            <person name="Grigoriev I.V."/>
        </authorList>
    </citation>
    <scope>NUCLEOTIDE SEQUENCE [LARGE SCALE GENOMIC DNA]</scope>
    <source>
        <strain evidence="10 11">CCMP1545</strain>
    </source>
</reference>
<comment type="similarity">
    <text evidence="2">Belongs to the INSIG family.</text>
</comment>
<dbReference type="EMBL" id="GG663747">
    <property type="protein sequence ID" value="EEH53055.1"/>
    <property type="molecule type" value="Genomic_DNA"/>
</dbReference>
<feature type="transmembrane region" description="Helical" evidence="9">
    <location>
        <begin position="344"/>
        <end position="369"/>
    </location>
</feature>
<dbReference type="PANTHER" id="PTHR36774">
    <property type="entry name" value="INSULIN-INDUCED PROTEIN"/>
    <property type="match status" value="1"/>
</dbReference>
<evidence type="ECO:0000256" key="1">
    <source>
        <dbReference type="ARBA" id="ARBA00004477"/>
    </source>
</evidence>
<keyword evidence="6 9" id="KW-0472">Membrane</keyword>
<keyword evidence="5 9" id="KW-1133">Transmembrane helix</keyword>
<evidence type="ECO:0000256" key="7">
    <source>
        <dbReference type="SAM" id="Coils"/>
    </source>
</evidence>
<keyword evidence="3 9" id="KW-0812">Transmembrane</keyword>
<dbReference type="KEGG" id="mpp:MICPUCDRAFT_52822"/>
<dbReference type="Pfam" id="PF07281">
    <property type="entry name" value="INSIG"/>
    <property type="match status" value="1"/>
</dbReference>
<evidence type="ECO:0000256" key="4">
    <source>
        <dbReference type="ARBA" id="ARBA00022824"/>
    </source>
</evidence>
<feature type="compositionally biased region" description="Low complexity" evidence="8">
    <location>
        <begin position="494"/>
        <end position="514"/>
    </location>
</feature>